<dbReference type="EMBL" id="BAABID010000005">
    <property type="protein sequence ID" value="GAA4722141.1"/>
    <property type="molecule type" value="Genomic_DNA"/>
</dbReference>
<evidence type="ECO:0000256" key="9">
    <source>
        <dbReference type="SAM" id="MobiDB-lite"/>
    </source>
</evidence>
<sequence length="388" mass="43104">MAFSSSHRSVRTRQMLGALRARRTGAPGTGPAGDVAPGEAPVTPIRARSAIIAAAVYDDEGNRTANYTRLADTFRALRSTPGGMAWIGLERPDEHELAALAREFDLHPLAVEDAIQAHQRPKIERYGDTLFVVLHAARYLDSIEEVEFSELHVFIGPDFVVTVRHGDSPDLPAVRARLESTPQMLGRGPEAVLYAIMDRVVDDYAPVVSGLDYDIDQIEGEVFSGDAHVSRRIYELSREVVDFQRAVRPLQNVCLSLAKGAEKYRVDEEMQAYLRDVADHLTEVSDSVETFRAALRDILTVNATLVAQRQNEEMTHLTEVSIKQGEEVKKISGWAAILFAPTLVGAVYGMNFDVMPELHAVWGYPMALLLMLAVSVGLYGIFRWKKWM</sequence>
<dbReference type="InterPro" id="IPR002523">
    <property type="entry name" value="MgTranspt_CorA/ZnTranspt_ZntB"/>
</dbReference>
<proteinExistence type="inferred from homology"/>
<comment type="similarity">
    <text evidence="2 8">Belongs to the CorA metal ion transporter (MIT) (TC 1.A.35) family.</text>
</comment>
<keyword evidence="7 8" id="KW-0472">Membrane</keyword>
<dbReference type="InterPro" id="IPR045861">
    <property type="entry name" value="CorA_cytoplasmic_dom"/>
</dbReference>
<evidence type="ECO:0000313" key="11">
    <source>
        <dbReference type="Proteomes" id="UP001500956"/>
    </source>
</evidence>
<evidence type="ECO:0000256" key="2">
    <source>
        <dbReference type="ARBA" id="ARBA00009765"/>
    </source>
</evidence>
<dbReference type="SUPFAM" id="SSF143865">
    <property type="entry name" value="CorA soluble domain-like"/>
    <property type="match status" value="1"/>
</dbReference>
<evidence type="ECO:0000256" key="5">
    <source>
        <dbReference type="ARBA" id="ARBA00022692"/>
    </source>
</evidence>
<dbReference type="PANTHER" id="PTHR46494">
    <property type="entry name" value="CORA FAMILY METAL ION TRANSPORTER (EUROFUNG)"/>
    <property type="match status" value="1"/>
</dbReference>
<keyword evidence="6 8" id="KW-1133">Transmembrane helix</keyword>
<keyword evidence="8" id="KW-0406">Ion transport</keyword>
<name>A0ABP8Y815_9MICO</name>
<dbReference type="Pfam" id="PF01544">
    <property type="entry name" value="CorA"/>
    <property type="match status" value="1"/>
</dbReference>
<dbReference type="RefSeq" id="WP_172153765.1">
    <property type="nucleotide sequence ID" value="NZ_BAABID010000005.1"/>
</dbReference>
<keyword evidence="4 8" id="KW-1003">Cell membrane</keyword>
<gene>
    <name evidence="8 10" type="primary">corA</name>
    <name evidence="10" type="ORF">GCM10023216_09230</name>
</gene>
<dbReference type="Gene3D" id="3.30.460.20">
    <property type="entry name" value="CorA soluble domain-like"/>
    <property type="match status" value="1"/>
</dbReference>
<evidence type="ECO:0000256" key="6">
    <source>
        <dbReference type="ARBA" id="ARBA00022989"/>
    </source>
</evidence>
<comment type="function">
    <text evidence="8">Mediates influx of magnesium ions.</text>
</comment>
<keyword evidence="8" id="KW-0460">Magnesium</keyword>
<comment type="subcellular location">
    <subcellularLocation>
        <location evidence="1">Cell membrane</location>
        <topology evidence="1">Multi-pass membrane protein</topology>
    </subcellularLocation>
    <subcellularLocation>
        <location evidence="8">Membrane</location>
        <topology evidence="8">Multi-pass membrane protein</topology>
    </subcellularLocation>
</comment>
<evidence type="ECO:0000313" key="10">
    <source>
        <dbReference type="EMBL" id="GAA4722141.1"/>
    </source>
</evidence>
<reference evidence="11" key="1">
    <citation type="journal article" date="2019" name="Int. J. Syst. Evol. Microbiol.">
        <title>The Global Catalogue of Microorganisms (GCM) 10K type strain sequencing project: providing services to taxonomists for standard genome sequencing and annotation.</title>
        <authorList>
            <consortium name="The Broad Institute Genomics Platform"/>
            <consortium name="The Broad Institute Genome Sequencing Center for Infectious Disease"/>
            <person name="Wu L."/>
            <person name="Ma J."/>
        </authorList>
    </citation>
    <scope>NUCLEOTIDE SEQUENCE [LARGE SCALE GENOMIC DNA]</scope>
    <source>
        <strain evidence="11">JCM 18063</strain>
    </source>
</reference>
<feature type="transmembrane region" description="Helical" evidence="8">
    <location>
        <begin position="331"/>
        <end position="350"/>
    </location>
</feature>
<protein>
    <recommendedName>
        <fullName evidence="8">Magnesium transport protein CorA</fullName>
    </recommendedName>
</protein>
<comment type="caution">
    <text evidence="10">The sequence shown here is derived from an EMBL/GenBank/DDBJ whole genome shotgun (WGS) entry which is preliminary data.</text>
</comment>
<feature type="transmembrane region" description="Helical" evidence="8">
    <location>
        <begin position="362"/>
        <end position="382"/>
    </location>
</feature>
<evidence type="ECO:0000256" key="8">
    <source>
        <dbReference type="RuleBase" id="RU362010"/>
    </source>
</evidence>
<dbReference type="SUPFAM" id="SSF144083">
    <property type="entry name" value="Magnesium transport protein CorA, transmembrane region"/>
    <property type="match status" value="1"/>
</dbReference>
<keyword evidence="5 8" id="KW-0812">Transmembrane</keyword>
<keyword evidence="11" id="KW-1185">Reference proteome</keyword>
<dbReference type="NCBIfam" id="TIGR00383">
    <property type="entry name" value="corA"/>
    <property type="match status" value="1"/>
</dbReference>
<organism evidence="10 11">
    <name type="scientific">Isoptericola chiayiensis</name>
    <dbReference type="NCBI Taxonomy" id="579446"/>
    <lineage>
        <taxon>Bacteria</taxon>
        <taxon>Bacillati</taxon>
        <taxon>Actinomycetota</taxon>
        <taxon>Actinomycetes</taxon>
        <taxon>Micrococcales</taxon>
        <taxon>Promicromonosporaceae</taxon>
        <taxon>Isoptericola</taxon>
    </lineage>
</organism>
<dbReference type="CDD" id="cd12830">
    <property type="entry name" value="MtCorA-like"/>
    <property type="match status" value="1"/>
</dbReference>
<dbReference type="InterPro" id="IPR004488">
    <property type="entry name" value="Mg/Co-transport_prot_CorA"/>
</dbReference>
<dbReference type="InterPro" id="IPR045863">
    <property type="entry name" value="CorA_TM1_TM2"/>
</dbReference>
<dbReference type="Proteomes" id="UP001500956">
    <property type="component" value="Unassembled WGS sequence"/>
</dbReference>
<dbReference type="Gene3D" id="1.20.58.340">
    <property type="entry name" value="Magnesium transport protein CorA, transmembrane region"/>
    <property type="match status" value="2"/>
</dbReference>
<evidence type="ECO:0000256" key="1">
    <source>
        <dbReference type="ARBA" id="ARBA00004651"/>
    </source>
</evidence>
<accession>A0ABP8Y815</accession>
<feature type="region of interest" description="Disordered" evidence="9">
    <location>
        <begin position="18"/>
        <end position="40"/>
    </location>
</feature>
<keyword evidence="3 8" id="KW-0813">Transport</keyword>
<evidence type="ECO:0000256" key="4">
    <source>
        <dbReference type="ARBA" id="ARBA00022475"/>
    </source>
</evidence>
<evidence type="ECO:0000256" key="7">
    <source>
        <dbReference type="ARBA" id="ARBA00023136"/>
    </source>
</evidence>
<evidence type="ECO:0000256" key="3">
    <source>
        <dbReference type="ARBA" id="ARBA00022448"/>
    </source>
</evidence>
<dbReference type="PANTHER" id="PTHR46494:SF1">
    <property type="entry name" value="CORA FAMILY METAL ION TRANSPORTER (EUROFUNG)"/>
    <property type="match status" value="1"/>
</dbReference>